<dbReference type="InterPro" id="IPR035437">
    <property type="entry name" value="SNase_OB-fold_sf"/>
</dbReference>
<dbReference type="AlphaFoldDB" id="A0A0A9VTK8"/>
<feature type="compositionally biased region" description="Polar residues" evidence="1">
    <location>
        <begin position="36"/>
        <end position="45"/>
    </location>
</feature>
<dbReference type="EMBL" id="GBHO01044540">
    <property type="protein sequence ID" value="JAF99063.1"/>
    <property type="molecule type" value="Transcribed_RNA"/>
</dbReference>
<feature type="region of interest" description="Disordered" evidence="1">
    <location>
        <begin position="36"/>
        <end position="85"/>
    </location>
</feature>
<dbReference type="Gene3D" id="2.40.50.90">
    <property type="match status" value="1"/>
</dbReference>
<feature type="region of interest" description="Disordered" evidence="1">
    <location>
        <begin position="97"/>
        <end position="159"/>
    </location>
</feature>
<evidence type="ECO:0000313" key="2">
    <source>
        <dbReference type="EMBL" id="JAF99063.1"/>
    </source>
</evidence>
<evidence type="ECO:0000256" key="1">
    <source>
        <dbReference type="SAM" id="MobiDB-lite"/>
    </source>
</evidence>
<feature type="compositionally biased region" description="Low complexity" evidence="1">
    <location>
        <begin position="100"/>
        <end position="119"/>
    </location>
</feature>
<feature type="compositionally biased region" description="Low complexity" evidence="1">
    <location>
        <begin position="142"/>
        <end position="151"/>
    </location>
</feature>
<gene>
    <name evidence="2" type="ORF">CM83_3787</name>
</gene>
<name>A0A0A9VTK8_LYGHE</name>
<organism evidence="2">
    <name type="scientific">Lygus hesperus</name>
    <name type="common">Western plant bug</name>
    <dbReference type="NCBI Taxonomy" id="30085"/>
    <lineage>
        <taxon>Eukaryota</taxon>
        <taxon>Metazoa</taxon>
        <taxon>Ecdysozoa</taxon>
        <taxon>Arthropoda</taxon>
        <taxon>Hexapoda</taxon>
        <taxon>Insecta</taxon>
        <taxon>Pterygota</taxon>
        <taxon>Neoptera</taxon>
        <taxon>Paraneoptera</taxon>
        <taxon>Hemiptera</taxon>
        <taxon>Heteroptera</taxon>
        <taxon>Panheteroptera</taxon>
        <taxon>Cimicomorpha</taxon>
        <taxon>Miridae</taxon>
        <taxon>Mirini</taxon>
        <taxon>Lygus</taxon>
    </lineage>
</organism>
<reference evidence="2" key="2">
    <citation type="submission" date="2014-07" db="EMBL/GenBank/DDBJ databases">
        <authorList>
            <person name="Hull J."/>
        </authorList>
    </citation>
    <scope>NUCLEOTIDE SEQUENCE</scope>
</reference>
<accession>A0A0A9VTK8</accession>
<reference evidence="2" key="1">
    <citation type="journal article" date="2014" name="PLoS ONE">
        <title>Transcriptome-Based Identification of ABC Transporters in the Western Tarnished Plant Bug Lygus hesperus.</title>
        <authorList>
            <person name="Hull J.J."/>
            <person name="Chaney K."/>
            <person name="Geib S.M."/>
            <person name="Fabrick J.A."/>
            <person name="Brent C.S."/>
            <person name="Walsh D."/>
            <person name="Lavine L.C."/>
        </authorList>
    </citation>
    <scope>NUCLEOTIDE SEQUENCE</scope>
</reference>
<feature type="compositionally biased region" description="Polar residues" evidence="1">
    <location>
        <begin position="59"/>
        <end position="69"/>
    </location>
</feature>
<proteinExistence type="predicted"/>
<dbReference type="SUPFAM" id="SSF50199">
    <property type="entry name" value="Staphylococcal nuclease"/>
    <property type="match status" value="1"/>
</dbReference>
<feature type="compositionally biased region" description="Polar residues" evidence="1">
    <location>
        <begin position="120"/>
        <end position="141"/>
    </location>
</feature>
<sequence>MFESHKGSQNNPVLSCRDALLQPIVTLDMEKVNTTVPSTVPIPTNSGGGSEVPHYGTHMHNSARNQIDSPPSGYDPTKRNPSQNNVVAAMPTLPNARYVSHSSMPSDTVSSSNSTISTSIMNNGATGVQTSQQPNSSHGSINTNNNQSDNQNSEDKVVPTKQRIVGYGVVKNVLSGDTIVILGKNTEKRLTISGIAAPKLANMRTRMEDE</sequence>
<protein>
    <submittedName>
        <fullName evidence="2">Uncharacterized protein</fullName>
    </submittedName>
</protein>